<protein>
    <submittedName>
        <fullName evidence="17">WAP, Kazal, immunoglobulin, Kunitz and NTR domain-containing protein 2-like</fullName>
    </submittedName>
</protein>
<feature type="domain" description="BPTI/Kunitz inhibitor" evidence="13">
    <location>
        <begin position="323"/>
        <end position="380"/>
    </location>
</feature>
<dbReference type="SUPFAM" id="SSF57362">
    <property type="entry name" value="BPTI-like"/>
    <property type="match status" value="1"/>
</dbReference>
<dbReference type="CDD" id="cd00104">
    <property type="entry name" value="KAZAL_FS"/>
    <property type="match status" value="1"/>
</dbReference>
<dbReference type="InterPro" id="IPR020901">
    <property type="entry name" value="Prtase_inh_Kunz-CS"/>
</dbReference>
<dbReference type="PROSITE" id="PS50279">
    <property type="entry name" value="BPTI_KUNITZ_2"/>
    <property type="match status" value="2"/>
</dbReference>
<dbReference type="CDD" id="cd22606">
    <property type="entry name" value="Kunitz_WFIKKN_2-like"/>
    <property type="match status" value="1"/>
</dbReference>
<dbReference type="InterPro" id="IPR013783">
    <property type="entry name" value="Ig-like_fold"/>
</dbReference>
<proteinExistence type="inferred from homology"/>
<dbReference type="InParanoid" id="A0A672I2J7"/>
<keyword evidence="6 11" id="KW-0732">Signal</keyword>
<evidence type="ECO:0000256" key="2">
    <source>
        <dbReference type="ARBA" id="ARBA00005743"/>
    </source>
</evidence>
<feature type="domain" description="Kazal-like" evidence="16">
    <location>
        <begin position="118"/>
        <end position="169"/>
    </location>
</feature>
<dbReference type="PROSITE" id="PS51390">
    <property type="entry name" value="WAP"/>
    <property type="match status" value="1"/>
</dbReference>
<dbReference type="FunFam" id="4.10.410.10:FF:000002">
    <property type="entry name" value="WAP, follistatin/kazal, immunoglobulin, kunitz and netrin domain-containing 2"/>
    <property type="match status" value="1"/>
</dbReference>
<accession>A0A672I2J7</accession>
<dbReference type="SMART" id="SM00217">
    <property type="entry name" value="WAP"/>
    <property type="match status" value="1"/>
</dbReference>
<feature type="domain" description="BPTI/Kunitz inhibitor" evidence="13">
    <location>
        <begin position="388"/>
        <end position="438"/>
    </location>
</feature>
<dbReference type="GO" id="GO:0048019">
    <property type="term" value="F:receptor antagonist activity"/>
    <property type="evidence" value="ECO:0007669"/>
    <property type="project" value="TreeGrafter"/>
</dbReference>
<name>A0A672I2J7_SALFA</name>
<dbReference type="InterPro" id="IPR002350">
    <property type="entry name" value="Kazal_dom"/>
</dbReference>
<evidence type="ECO:0000256" key="11">
    <source>
        <dbReference type="SAM" id="SignalP"/>
    </source>
</evidence>
<dbReference type="FunFam" id="2.60.40.10:FF:000032">
    <property type="entry name" value="palladin isoform X1"/>
    <property type="match status" value="1"/>
</dbReference>
<sequence length="580" mass="64432">RFSPRCMWWMLFPRWIWFLALAAVWMELRVAVLPHIIYSHAGVCPNDVNPNLWVDAMSTCIRECESDQECETFEKCCQNVCGNRSCVAARSVDGKKGTKEATCASFLCTQQGSECDIWDGQPVCKCRDRCEREPHFTCASDGMTYYNKCYMDAEACSKGITLSVVTCRFHLTWPNTSPSLPQATTFRSTTAPLQSTVPPPTEPQPPALVGGPVPQTVNVGDTASFLCDVTGRPRPEITWEKQLPDGVERAVMRPNQVRGNLVVTNIGLLVIYNAQPQDSGVYTCKAQNPSGTVQASHLLTVLPTEVLKTPELKNLTRCPPEECQKPLDSPEDCGSELEKVSWYYEPKTNNCFSFTHCLSYNSSQQFKKVFDTYENCMQCCGPELAGPCGLPSLQGPCKAYEPRWAYSGALRQCQSFVYGGCEGNDNNFESKEACEETCPYPKNHHCKACKPRGKIVTSFCRSDFVVLGRMTELTEEKDSGHALVTVEEILKDEKMGLRFFGKEPLEVTFVNMDWNCPCPNITGAAAEGQVIIMGNVNDGMAVLQPESYVGASSPRRVRKLKEVVSKNTCDILKAITNSPQ</sequence>
<comment type="similarity">
    <text evidence="2">Belongs to the WFIKKN family.</text>
</comment>
<evidence type="ECO:0000256" key="8">
    <source>
        <dbReference type="ARBA" id="ARBA00023157"/>
    </source>
</evidence>
<dbReference type="GO" id="GO:0005615">
    <property type="term" value="C:extracellular space"/>
    <property type="evidence" value="ECO:0007669"/>
    <property type="project" value="TreeGrafter"/>
</dbReference>
<dbReference type="InterPro" id="IPR036880">
    <property type="entry name" value="Kunitz_BPTI_sf"/>
</dbReference>
<feature type="domain" description="Ig-like" evidence="14">
    <location>
        <begin position="206"/>
        <end position="300"/>
    </location>
</feature>
<dbReference type="InterPro" id="IPR007110">
    <property type="entry name" value="Ig-like_dom"/>
</dbReference>
<evidence type="ECO:0000259" key="12">
    <source>
        <dbReference type="PROSITE" id="PS50189"/>
    </source>
</evidence>
<dbReference type="Pfam" id="PF07679">
    <property type="entry name" value="I-set"/>
    <property type="match status" value="1"/>
</dbReference>
<keyword evidence="4" id="KW-0483">Metalloprotease inhibitor</keyword>
<dbReference type="PANTHER" id="PTHR45938">
    <property type="entry name" value="ACP24A4-RELATED"/>
    <property type="match status" value="1"/>
</dbReference>
<feature type="domain" description="WAP" evidence="15">
    <location>
        <begin position="37"/>
        <end position="90"/>
    </location>
</feature>
<evidence type="ECO:0000313" key="18">
    <source>
        <dbReference type="Proteomes" id="UP000472267"/>
    </source>
</evidence>
<dbReference type="AlphaFoldDB" id="A0A672I2J7"/>
<evidence type="ECO:0000259" key="13">
    <source>
        <dbReference type="PROSITE" id="PS50279"/>
    </source>
</evidence>
<feature type="signal peptide" evidence="11">
    <location>
        <begin position="1"/>
        <end position="22"/>
    </location>
</feature>
<dbReference type="PROSITE" id="PS50189">
    <property type="entry name" value="NTR"/>
    <property type="match status" value="1"/>
</dbReference>
<dbReference type="SUPFAM" id="SSF50242">
    <property type="entry name" value="TIMP-like"/>
    <property type="match status" value="1"/>
</dbReference>
<reference evidence="17" key="1">
    <citation type="submission" date="2019-06" db="EMBL/GenBank/DDBJ databases">
        <authorList>
            <consortium name="Wellcome Sanger Institute Data Sharing"/>
        </authorList>
    </citation>
    <scope>NUCLEOTIDE SEQUENCE [LARGE SCALE GENOMIC DNA]</scope>
</reference>
<evidence type="ECO:0000256" key="7">
    <source>
        <dbReference type="ARBA" id="ARBA00022900"/>
    </source>
</evidence>
<comment type="subcellular location">
    <subcellularLocation>
        <location evidence="1">Secreted</location>
    </subcellularLocation>
</comment>
<dbReference type="InterPro" id="IPR018933">
    <property type="entry name" value="Netrin_module_non-TIMP"/>
</dbReference>
<keyword evidence="7" id="KW-0722">Serine protease inhibitor</keyword>
<dbReference type="Pfam" id="PF01759">
    <property type="entry name" value="NTR"/>
    <property type="match status" value="1"/>
</dbReference>
<evidence type="ECO:0000256" key="4">
    <source>
        <dbReference type="ARBA" id="ARBA00022608"/>
    </source>
</evidence>
<evidence type="ECO:0000259" key="15">
    <source>
        <dbReference type="PROSITE" id="PS51390"/>
    </source>
</evidence>
<dbReference type="Gene3D" id="2.40.50.120">
    <property type="match status" value="1"/>
</dbReference>
<dbReference type="InterPro" id="IPR013098">
    <property type="entry name" value="Ig_I-set"/>
</dbReference>
<dbReference type="OMA" id="QCCGPEL"/>
<dbReference type="GO" id="GO:0004867">
    <property type="term" value="F:serine-type endopeptidase inhibitor activity"/>
    <property type="evidence" value="ECO:0007669"/>
    <property type="project" value="UniProtKB-KW"/>
</dbReference>
<keyword evidence="9" id="KW-0481">Metalloenzyme inhibitor</keyword>
<keyword evidence="5" id="KW-0646">Protease inhibitor</keyword>
<dbReference type="SMART" id="SM00131">
    <property type="entry name" value="KU"/>
    <property type="match status" value="1"/>
</dbReference>
<reference evidence="17" key="3">
    <citation type="submission" date="2025-09" db="UniProtKB">
        <authorList>
            <consortium name="Ensembl"/>
        </authorList>
    </citation>
    <scope>IDENTIFICATION</scope>
</reference>
<dbReference type="PROSITE" id="PS51465">
    <property type="entry name" value="KAZAL_2"/>
    <property type="match status" value="1"/>
</dbReference>
<dbReference type="Gene3D" id="2.60.40.10">
    <property type="entry name" value="Immunoglobulins"/>
    <property type="match status" value="1"/>
</dbReference>
<evidence type="ECO:0000256" key="10">
    <source>
        <dbReference type="ARBA" id="ARBA00023319"/>
    </source>
</evidence>
<dbReference type="PROSITE" id="PS50835">
    <property type="entry name" value="IG_LIKE"/>
    <property type="match status" value="1"/>
</dbReference>
<keyword evidence="3" id="KW-0964">Secreted</keyword>
<evidence type="ECO:0000256" key="9">
    <source>
        <dbReference type="ARBA" id="ARBA00023215"/>
    </source>
</evidence>
<dbReference type="PRINTS" id="PR00759">
    <property type="entry name" value="BASICPTASE"/>
</dbReference>
<dbReference type="PROSITE" id="PS00280">
    <property type="entry name" value="BPTI_KUNITZ_1"/>
    <property type="match status" value="1"/>
</dbReference>
<dbReference type="InterPro" id="IPR008197">
    <property type="entry name" value="WAP_dom"/>
</dbReference>
<dbReference type="SUPFAM" id="SSF57256">
    <property type="entry name" value="Elafin-like"/>
    <property type="match status" value="1"/>
</dbReference>
<dbReference type="PANTHER" id="PTHR45938:SF7">
    <property type="entry name" value="WAP, KAZAL, IMMUNOGLOBULIN, KUNITZ AND NTR DOMAIN-CONTAINING PROTEIN 2"/>
    <property type="match status" value="1"/>
</dbReference>
<dbReference type="InterPro" id="IPR003598">
    <property type="entry name" value="Ig_sub2"/>
</dbReference>
<dbReference type="Gene3D" id="4.10.75.10">
    <property type="entry name" value="Elafin-like"/>
    <property type="match status" value="1"/>
</dbReference>
<reference evidence="17" key="2">
    <citation type="submission" date="2025-08" db="UniProtKB">
        <authorList>
            <consortium name="Ensembl"/>
        </authorList>
    </citation>
    <scope>IDENTIFICATION</scope>
</reference>
<dbReference type="SMART" id="SM00409">
    <property type="entry name" value="IG"/>
    <property type="match status" value="1"/>
</dbReference>
<evidence type="ECO:0000256" key="3">
    <source>
        <dbReference type="ARBA" id="ARBA00022525"/>
    </source>
</evidence>
<feature type="chain" id="PRO_5025674638" evidence="11">
    <location>
        <begin position="23"/>
        <end position="580"/>
    </location>
</feature>
<evidence type="ECO:0000256" key="1">
    <source>
        <dbReference type="ARBA" id="ARBA00004613"/>
    </source>
</evidence>
<organism evidence="17 18">
    <name type="scientific">Salarias fasciatus</name>
    <name type="common">Jewelled blenny</name>
    <name type="synonym">Blennius fasciatus</name>
    <dbReference type="NCBI Taxonomy" id="181472"/>
    <lineage>
        <taxon>Eukaryota</taxon>
        <taxon>Metazoa</taxon>
        <taxon>Chordata</taxon>
        <taxon>Craniata</taxon>
        <taxon>Vertebrata</taxon>
        <taxon>Euteleostomi</taxon>
        <taxon>Actinopterygii</taxon>
        <taxon>Neopterygii</taxon>
        <taxon>Teleostei</taxon>
        <taxon>Neoteleostei</taxon>
        <taxon>Acanthomorphata</taxon>
        <taxon>Ovalentaria</taxon>
        <taxon>Blenniimorphae</taxon>
        <taxon>Blenniiformes</taxon>
        <taxon>Blennioidei</taxon>
        <taxon>Blenniidae</taxon>
        <taxon>Salariinae</taxon>
        <taxon>Salarias</taxon>
    </lineage>
</organism>
<dbReference type="InterPro" id="IPR036645">
    <property type="entry name" value="Elafin-like_sf"/>
</dbReference>
<gene>
    <name evidence="17" type="primary">LOC115393613</name>
</gene>
<dbReference type="FunFam" id="3.30.60.30:FF:000014">
    <property type="entry name" value="WAP, Kazal, immunoglobulin, Kunitz and NTR domain-containing protein 2"/>
    <property type="match status" value="1"/>
</dbReference>
<evidence type="ECO:0000313" key="17">
    <source>
        <dbReference type="Ensembl" id="ENSSFAP00005035442.1"/>
    </source>
</evidence>
<dbReference type="InterPro" id="IPR001134">
    <property type="entry name" value="Netrin_domain"/>
</dbReference>
<dbReference type="GO" id="GO:0050431">
    <property type="term" value="F:transforming growth factor beta binding"/>
    <property type="evidence" value="ECO:0007669"/>
    <property type="project" value="TreeGrafter"/>
</dbReference>
<dbReference type="InterPro" id="IPR002223">
    <property type="entry name" value="Kunitz_BPTI"/>
</dbReference>
<dbReference type="FunFam" id="4.10.75.10:FF:000002">
    <property type="entry name" value="WAP, Kazal, immunoglobulin, Kunitz and NTR domain-containing protein 2"/>
    <property type="match status" value="1"/>
</dbReference>
<dbReference type="Gene3D" id="4.10.410.10">
    <property type="entry name" value="Pancreatic trypsin inhibitor Kunitz domain"/>
    <property type="match status" value="1"/>
</dbReference>
<dbReference type="Pfam" id="PF00095">
    <property type="entry name" value="WAP"/>
    <property type="match status" value="1"/>
</dbReference>
<keyword evidence="18" id="KW-1185">Reference proteome</keyword>
<dbReference type="Pfam" id="PF00014">
    <property type="entry name" value="Kunitz_BPTI"/>
    <property type="match status" value="1"/>
</dbReference>
<dbReference type="SMART" id="SM00408">
    <property type="entry name" value="IGc2"/>
    <property type="match status" value="1"/>
</dbReference>
<dbReference type="GO" id="GO:0007179">
    <property type="term" value="P:transforming growth factor beta receptor signaling pathway"/>
    <property type="evidence" value="ECO:0007669"/>
    <property type="project" value="TreeGrafter"/>
</dbReference>
<dbReference type="Proteomes" id="UP000472267">
    <property type="component" value="Chromosome 8"/>
</dbReference>
<keyword evidence="10" id="KW-0393">Immunoglobulin domain</keyword>
<dbReference type="FunFam" id="2.40.50.120:FF:000004">
    <property type="entry name" value="WAP, Kazal, immunoglobulin, Kunitz and NTR domain-containing protein 2"/>
    <property type="match status" value="1"/>
</dbReference>
<dbReference type="CDD" id="cd03575">
    <property type="entry name" value="NTR_WFIKKN"/>
    <property type="match status" value="1"/>
</dbReference>
<keyword evidence="8" id="KW-1015">Disulfide bond</keyword>
<dbReference type="Ensembl" id="ENSSFAT00005036778.1">
    <property type="protein sequence ID" value="ENSSFAP00005035442.1"/>
    <property type="gene ID" value="ENSSFAG00005017955.1"/>
</dbReference>
<dbReference type="InterPro" id="IPR036179">
    <property type="entry name" value="Ig-like_dom_sf"/>
</dbReference>
<evidence type="ECO:0000259" key="16">
    <source>
        <dbReference type="PROSITE" id="PS51465"/>
    </source>
</evidence>
<dbReference type="SUPFAM" id="SSF100895">
    <property type="entry name" value="Kazal-type serine protease inhibitors"/>
    <property type="match status" value="1"/>
</dbReference>
<evidence type="ECO:0000259" key="14">
    <source>
        <dbReference type="PROSITE" id="PS50835"/>
    </source>
</evidence>
<evidence type="ECO:0000256" key="6">
    <source>
        <dbReference type="ARBA" id="ARBA00022729"/>
    </source>
</evidence>
<dbReference type="Gene3D" id="3.30.60.30">
    <property type="match status" value="1"/>
</dbReference>
<evidence type="ECO:0000256" key="5">
    <source>
        <dbReference type="ARBA" id="ARBA00022690"/>
    </source>
</evidence>
<dbReference type="InterPro" id="IPR008993">
    <property type="entry name" value="TIMP-like_OB-fold"/>
</dbReference>
<dbReference type="InterPro" id="IPR003599">
    <property type="entry name" value="Ig_sub"/>
</dbReference>
<feature type="domain" description="NTR" evidence="12">
    <location>
        <begin position="438"/>
        <end position="569"/>
    </location>
</feature>
<dbReference type="InterPro" id="IPR036058">
    <property type="entry name" value="Kazal_dom_sf"/>
</dbReference>
<dbReference type="SUPFAM" id="SSF48726">
    <property type="entry name" value="Immunoglobulin"/>
    <property type="match status" value="1"/>
</dbReference>